<dbReference type="OrthoDB" id="2528349at2759"/>
<feature type="compositionally biased region" description="Low complexity" evidence="1">
    <location>
        <begin position="389"/>
        <end position="399"/>
    </location>
</feature>
<gene>
    <name evidence="2" type="ORF">AAT19DRAFT_14519</name>
</gene>
<evidence type="ECO:0000256" key="1">
    <source>
        <dbReference type="SAM" id="MobiDB-lite"/>
    </source>
</evidence>
<dbReference type="Proteomes" id="UP000239560">
    <property type="component" value="Unassembled WGS sequence"/>
</dbReference>
<evidence type="ECO:0000313" key="3">
    <source>
        <dbReference type="Proteomes" id="UP000239560"/>
    </source>
</evidence>
<feature type="compositionally biased region" description="Polar residues" evidence="1">
    <location>
        <begin position="210"/>
        <end position="219"/>
    </location>
</feature>
<proteinExistence type="predicted"/>
<feature type="region of interest" description="Disordered" evidence="1">
    <location>
        <begin position="520"/>
        <end position="658"/>
    </location>
</feature>
<reference evidence="2 3" key="1">
    <citation type="journal article" date="2018" name="Elife">
        <title>Functional genomics of lipid metabolism in the oleaginous yeast Rhodosporidium toruloides.</title>
        <authorList>
            <person name="Coradetti S.T."/>
            <person name="Pinel D."/>
            <person name="Geiselman G."/>
            <person name="Ito M."/>
            <person name="Mondo S."/>
            <person name="Reilly M.C."/>
            <person name="Cheng Y.F."/>
            <person name="Bauer S."/>
            <person name="Grigoriev I."/>
            <person name="Gladden J.M."/>
            <person name="Simmons B.A."/>
            <person name="Brem R."/>
            <person name="Arkin A.P."/>
            <person name="Skerker J.M."/>
        </authorList>
    </citation>
    <scope>NUCLEOTIDE SEQUENCE [LARGE SCALE GENOMIC DNA]</scope>
    <source>
        <strain evidence="2 3">NBRC 0880</strain>
    </source>
</reference>
<feature type="compositionally biased region" description="Polar residues" evidence="1">
    <location>
        <begin position="556"/>
        <end position="569"/>
    </location>
</feature>
<name>A0A2T0A8D0_RHOTO</name>
<feature type="region of interest" description="Disordered" evidence="1">
    <location>
        <begin position="1"/>
        <end position="94"/>
    </location>
</feature>
<feature type="region of interest" description="Disordered" evidence="1">
    <location>
        <begin position="332"/>
        <end position="491"/>
    </location>
</feature>
<organism evidence="2 3">
    <name type="scientific">Rhodotorula toruloides</name>
    <name type="common">Yeast</name>
    <name type="synonym">Rhodosporidium toruloides</name>
    <dbReference type="NCBI Taxonomy" id="5286"/>
    <lineage>
        <taxon>Eukaryota</taxon>
        <taxon>Fungi</taxon>
        <taxon>Dikarya</taxon>
        <taxon>Basidiomycota</taxon>
        <taxon>Pucciniomycotina</taxon>
        <taxon>Microbotryomycetes</taxon>
        <taxon>Sporidiobolales</taxon>
        <taxon>Sporidiobolaceae</taxon>
        <taxon>Rhodotorula</taxon>
    </lineage>
</organism>
<dbReference type="AlphaFoldDB" id="A0A2T0A8D0"/>
<feature type="compositionally biased region" description="Pro residues" evidence="1">
    <location>
        <begin position="171"/>
        <end position="182"/>
    </location>
</feature>
<feature type="compositionally biased region" description="Low complexity" evidence="1">
    <location>
        <begin position="11"/>
        <end position="26"/>
    </location>
</feature>
<sequence>MSSGSGSLPWSVPQASPAPPDSSSQPNAPPQFSSTLNAFNLRPRAPTPSNLSLQLETRGFGAGPSPSGSGGSGVAASLASSGSPGGGGFAGAPFGARRMSTLAADAMNWDEDGDADLVARDEEMMSMSPGYETNLAPPAFSSVSRRTRSRSGSGSAPMLLNNAGSTSLPPSVFPFPSVPPSPVTVARALQAGQKTPPPFLQRRLFKDDTGSGSSVNQDEGASASGRSSRSGSSSDVAMGGSRPRPIRAATLSSAFAADEDEEIEELSAVLSRSASAGPEEPFDRVVRRPVSRKPNLLPKPKSHLRILSELKTEASGDMAEIASEATLHRLSRAGASAVPALRSSCPPTLDAKASSAPPLAQTGPRPTSTAPRPTPNRFPEQVEDDDPISSHNASSSSSNDEADEAAEVGSDWGGMSVGGYATEEDEERRSNVVWNGIRSGPGGSAVTVATPNGTGRSPGSGGRAGMELESPFATPGTPTTSLAARPGKRKMHEDRFEPYAHQAFKRRAVSPAASLTLSPGFIQQASSSGNGGFPSGTTSRPTPPPLNPSTLSTMSNSSTQPVTIPSPTGSAPHHSFFSSVSGAPPGTRSAAASPSAATASSLSSSTGGGLGRGFMSFALSDRHKPISVIEERERRSQAMKVEPGAMGRMSLGEEEEEL</sequence>
<feature type="compositionally biased region" description="Low complexity" evidence="1">
    <location>
        <begin position="364"/>
        <end position="377"/>
    </location>
</feature>
<feature type="compositionally biased region" description="Basic and acidic residues" evidence="1">
    <location>
        <begin position="620"/>
        <end position="636"/>
    </location>
</feature>
<dbReference type="EMBL" id="LCTV02000006">
    <property type="protein sequence ID" value="PRQ74166.1"/>
    <property type="molecule type" value="Genomic_DNA"/>
</dbReference>
<comment type="caution">
    <text evidence="2">The sequence shown here is derived from an EMBL/GenBank/DDBJ whole genome shotgun (WGS) entry which is preliminary data.</text>
</comment>
<accession>A0A2T0A8D0</accession>
<feature type="compositionally biased region" description="Low complexity" evidence="1">
    <location>
        <begin position="581"/>
        <end position="605"/>
    </location>
</feature>
<feature type="region of interest" description="Disordered" evidence="1">
    <location>
        <begin position="128"/>
        <end position="299"/>
    </location>
</feature>
<evidence type="ECO:0000313" key="2">
    <source>
        <dbReference type="EMBL" id="PRQ74166.1"/>
    </source>
</evidence>
<protein>
    <submittedName>
        <fullName evidence="2">Proteophosphoglycan ppg4</fullName>
    </submittedName>
</protein>
<feature type="compositionally biased region" description="Low complexity" evidence="1">
    <location>
        <begin position="220"/>
        <end position="234"/>
    </location>
</feature>